<keyword evidence="7 13" id="KW-0276">Fatty acid metabolism</keyword>
<name>A0A438FAH0_VITVI</name>
<evidence type="ECO:0000313" key="14">
    <source>
        <dbReference type="EMBL" id="RVW56965.1"/>
    </source>
</evidence>
<evidence type="ECO:0000256" key="2">
    <source>
        <dbReference type="ARBA" id="ARBA00005194"/>
    </source>
</evidence>
<evidence type="ECO:0000256" key="10">
    <source>
        <dbReference type="ARBA" id="ARBA00023136"/>
    </source>
</evidence>
<comment type="similarity">
    <text evidence="3 13">Belongs to the very long-chain fatty acids dehydratase HACD family.</text>
</comment>
<comment type="caution">
    <text evidence="13">Lacks conserved residue(s) required for the propagation of feature annotation.</text>
</comment>
<organism evidence="14 15">
    <name type="scientific">Vitis vinifera</name>
    <name type="common">Grape</name>
    <dbReference type="NCBI Taxonomy" id="29760"/>
    <lineage>
        <taxon>Eukaryota</taxon>
        <taxon>Viridiplantae</taxon>
        <taxon>Streptophyta</taxon>
        <taxon>Embryophyta</taxon>
        <taxon>Tracheophyta</taxon>
        <taxon>Spermatophyta</taxon>
        <taxon>Magnoliopsida</taxon>
        <taxon>eudicotyledons</taxon>
        <taxon>Gunneridae</taxon>
        <taxon>Pentapetalae</taxon>
        <taxon>rosids</taxon>
        <taxon>Vitales</taxon>
        <taxon>Vitaceae</taxon>
        <taxon>Viteae</taxon>
        <taxon>Vitis</taxon>
    </lineage>
</organism>
<keyword evidence="12 13" id="KW-0456">Lyase</keyword>
<evidence type="ECO:0000256" key="6">
    <source>
        <dbReference type="ARBA" id="ARBA00022692"/>
    </source>
</evidence>
<accession>A0A438FAH0</accession>
<evidence type="ECO:0000256" key="13">
    <source>
        <dbReference type="RuleBase" id="RU363109"/>
    </source>
</evidence>
<evidence type="ECO:0000256" key="3">
    <source>
        <dbReference type="ARBA" id="ARBA00007811"/>
    </source>
</evidence>
<feature type="transmembrane region" description="Helical" evidence="13">
    <location>
        <begin position="271"/>
        <end position="289"/>
    </location>
</feature>
<keyword evidence="13" id="KW-0256">Endoplasmic reticulum</keyword>
<protein>
    <recommendedName>
        <fullName evidence="4 13">Very-long-chain (3R)-3-hydroxyacyl-CoA dehydratase</fullName>
        <ecNumber evidence="4 13">4.2.1.134</ecNumber>
    </recommendedName>
</protein>
<keyword evidence="8 13" id="KW-1133">Transmembrane helix</keyword>
<dbReference type="AlphaFoldDB" id="A0A438FAH0"/>
<evidence type="ECO:0000313" key="15">
    <source>
        <dbReference type="Proteomes" id="UP000288805"/>
    </source>
</evidence>
<evidence type="ECO:0000256" key="11">
    <source>
        <dbReference type="ARBA" id="ARBA00023160"/>
    </source>
</evidence>
<feature type="transmembrane region" description="Helical" evidence="13">
    <location>
        <begin position="181"/>
        <end position="207"/>
    </location>
</feature>
<evidence type="ECO:0000256" key="7">
    <source>
        <dbReference type="ARBA" id="ARBA00022832"/>
    </source>
</evidence>
<gene>
    <name evidence="14" type="primary">HACD2_1</name>
    <name evidence="14" type="ORF">CK203_070459</name>
</gene>
<feature type="transmembrane region" description="Helical" evidence="13">
    <location>
        <begin position="228"/>
        <end position="251"/>
    </location>
</feature>
<evidence type="ECO:0000256" key="8">
    <source>
        <dbReference type="ARBA" id="ARBA00022989"/>
    </source>
</evidence>
<dbReference type="InterPro" id="IPR007482">
    <property type="entry name" value="Tyr_Pase-like_PTPLA"/>
</dbReference>
<comment type="subcellular location">
    <subcellularLocation>
        <location evidence="13">Endoplasmic reticulum membrane</location>
        <topology evidence="13">Multi-pass membrane protein</topology>
    </subcellularLocation>
    <subcellularLocation>
        <location evidence="1">Membrane</location>
        <topology evidence="1">Multi-pass membrane protein</topology>
    </subcellularLocation>
</comment>
<dbReference type="GO" id="GO:0102158">
    <property type="term" value="F:very-long-chain (3R)-3-hydroxyacyl-CoA dehydratase activity"/>
    <property type="evidence" value="ECO:0007669"/>
    <property type="project" value="UniProtKB-EC"/>
</dbReference>
<dbReference type="EMBL" id="QGNW01001068">
    <property type="protein sequence ID" value="RVW56965.1"/>
    <property type="molecule type" value="Genomic_DNA"/>
</dbReference>
<dbReference type="Proteomes" id="UP000288805">
    <property type="component" value="Unassembled WGS sequence"/>
</dbReference>
<comment type="pathway">
    <text evidence="2 13">Lipid metabolism; fatty acid biosynthesis.</text>
</comment>
<evidence type="ECO:0000256" key="5">
    <source>
        <dbReference type="ARBA" id="ARBA00022516"/>
    </source>
</evidence>
<keyword evidence="10 13" id="KW-0472">Membrane</keyword>
<proteinExistence type="inferred from homology"/>
<evidence type="ECO:0000256" key="9">
    <source>
        <dbReference type="ARBA" id="ARBA00023098"/>
    </source>
</evidence>
<keyword evidence="11 13" id="KW-0275">Fatty acid biosynthesis</keyword>
<keyword evidence="6 13" id="KW-0812">Transmembrane</keyword>
<comment type="caution">
    <text evidence="14">The sequence shown here is derived from an EMBL/GenBank/DDBJ whole genome shotgun (WGS) entry which is preliminary data.</text>
</comment>
<comment type="catalytic activity">
    <reaction evidence="13">
        <text>a very-long-chain (3R)-3-hydroxyacyl-CoA = a very-long-chain (2E)-enoyl-CoA + H2O</text>
        <dbReference type="Rhea" id="RHEA:45812"/>
        <dbReference type="ChEBI" id="CHEBI:15377"/>
        <dbReference type="ChEBI" id="CHEBI:83728"/>
        <dbReference type="ChEBI" id="CHEBI:85440"/>
        <dbReference type="EC" id="4.2.1.134"/>
    </reaction>
</comment>
<keyword evidence="9 13" id="KW-0443">Lipid metabolism</keyword>
<dbReference type="Pfam" id="PF04387">
    <property type="entry name" value="PTPLA"/>
    <property type="match status" value="1"/>
</dbReference>
<dbReference type="GO" id="GO:0006633">
    <property type="term" value="P:fatty acid biosynthetic process"/>
    <property type="evidence" value="ECO:0007669"/>
    <property type="project" value="UniProtKB-UniPathway"/>
</dbReference>
<sequence>MLGFGDCERFEGFENETFTWNETTSVLNIKRSTWRRSLVLGIWRRSRQGAVFAFPGNDVVLVCFKTFWAVSLSRILSSFLDTRSFNGAYASAGDLVCLLQTVSFLEVVHGAIGLVPSGVLLPLMQWGGRTHFLLAIVRRIVEVQELPSVFITFIAWSISEVIRYSHYALHCMGSCPSCITYLRYTAFILLYPVGVAPGEMWLMYQALPFLKRKNISHYYFVWVPKGDGFGIFVLEFGLGVLNVVSDLDIWYSAVAPPFGTEFGHIKPVSRQVVLLCYPFLWLKLYLHLFKQRRSKLGKHDGKKRR</sequence>
<evidence type="ECO:0000256" key="1">
    <source>
        <dbReference type="ARBA" id="ARBA00004141"/>
    </source>
</evidence>
<reference evidence="14 15" key="1">
    <citation type="journal article" date="2018" name="PLoS Genet.">
        <title>Population sequencing reveals clonal diversity and ancestral inbreeding in the grapevine cultivar Chardonnay.</title>
        <authorList>
            <person name="Roach M.J."/>
            <person name="Johnson D.L."/>
            <person name="Bohlmann J."/>
            <person name="van Vuuren H.J."/>
            <person name="Jones S.J."/>
            <person name="Pretorius I.S."/>
            <person name="Schmidt S.A."/>
            <person name="Borneman A.R."/>
        </authorList>
    </citation>
    <scope>NUCLEOTIDE SEQUENCE [LARGE SCALE GENOMIC DNA]</scope>
    <source>
        <strain evidence="15">cv. Chardonnay</strain>
        <tissue evidence="14">Leaf</tissue>
    </source>
</reference>
<keyword evidence="5 13" id="KW-0444">Lipid biosynthesis</keyword>
<dbReference type="EC" id="4.2.1.134" evidence="4 13"/>
<dbReference type="PANTHER" id="PTHR11035:SF35">
    <property type="entry name" value="VERY-LONG-CHAIN (3R)-3-HYDROXYACYL-COA DEHYDRATASE"/>
    <property type="match status" value="1"/>
</dbReference>
<dbReference type="GO" id="GO:0005789">
    <property type="term" value="C:endoplasmic reticulum membrane"/>
    <property type="evidence" value="ECO:0007669"/>
    <property type="project" value="UniProtKB-SubCell"/>
</dbReference>
<evidence type="ECO:0000256" key="4">
    <source>
        <dbReference type="ARBA" id="ARBA00013122"/>
    </source>
</evidence>
<comment type="function">
    <text evidence="13">Catalyzes the third of the four reactions of the long-chain fatty acids elongation cycle. This endoplasmic reticulum-bound enzymatic process, allows the addition of two carbons to the chain of long- and very long-chain fatty acids/VLCFAs per cycle. This enzyme catalyzes the dehydration of the 3-hydroxyacyl-CoA intermediate into trans-2,3-enoyl-CoA, within each cycle of fatty acid elongation. Thereby, it participates to the production of VLCFAs of different chain lengths that are involved in multiple biological processes as precursors of membrane lipids and lipid mediators.</text>
</comment>
<evidence type="ECO:0000256" key="12">
    <source>
        <dbReference type="ARBA" id="ARBA00023239"/>
    </source>
</evidence>
<dbReference type="UniPathway" id="UPA00094"/>
<dbReference type="PANTHER" id="PTHR11035">
    <property type="entry name" value="VERY-LONG-CHAIN (3R)-3-HYDROXYACYL-COA DEHYDRATASE"/>
    <property type="match status" value="1"/>
</dbReference>